<evidence type="ECO:0000313" key="3">
    <source>
        <dbReference type="Proteomes" id="UP000545490"/>
    </source>
</evidence>
<gene>
    <name evidence="2" type="ORF">GGQ65_005657</name>
</gene>
<protein>
    <submittedName>
        <fullName evidence="2">Uncharacterized protein</fullName>
    </submittedName>
</protein>
<name>A0A7W6FLV8_9HYPH</name>
<feature type="region of interest" description="Disordered" evidence="1">
    <location>
        <begin position="71"/>
        <end position="90"/>
    </location>
</feature>
<sequence>MPHKGTSHVLLFVVRLRFMLSLLSSLTPSSGCRHLLPAGEKGPGRNAVIPTAEVSEGARRCQRFHFSPAGRRCRQADEGVRSESDARLER</sequence>
<dbReference type="EMBL" id="JACIDG010000018">
    <property type="protein sequence ID" value="MBB3918319.1"/>
    <property type="molecule type" value="Genomic_DNA"/>
</dbReference>
<evidence type="ECO:0000313" key="2">
    <source>
        <dbReference type="EMBL" id="MBB3918319.1"/>
    </source>
</evidence>
<organism evidence="2 3">
    <name type="scientific">Rhizobium fabae</name>
    <dbReference type="NCBI Taxonomy" id="573179"/>
    <lineage>
        <taxon>Bacteria</taxon>
        <taxon>Pseudomonadati</taxon>
        <taxon>Pseudomonadota</taxon>
        <taxon>Alphaproteobacteria</taxon>
        <taxon>Hyphomicrobiales</taxon>
        <taxon>Rhizobiaceae</taxon>
        <taxon>Rhizobium/Agrobacterium group</taxon>
        <taxon>Rhizobium</taxon>
    </lineage>
</organism>
<reference evidence="2 3" key="1">
    <citation type="submission" date="2020-08" db="EMBL/GenBank/DDBJ databases">
        <title>Genomic Encyclopedia of Type Strains, Phase IV (KMG-IV): sequencing the most valuable type-strain genomes for metagenomic binning, comparative biology and taxonomic classification.</title>
        <authorList>
            <person name="Goeker M."/>
        </authorList>
    </citation>
    <scope>NUCLEOTIDE SEQUENCE [LARGE SCALE GENOMIC DNA]</scope>
    <source>
        <strain evidence="2 3">DSM 19331</strain>
    </source>
</reference>
<dbReference type="Proteomes" id="UP000545490">
    <property type="component" value="Unassembled WGS sequence"/>
</dbReference>
<accession>A0A7W6FLV8</accession>
<evidence type="ECO:0000256" key="1">
    <source>
        <dbReference type="SAM" id="MobiDB-lite"/>
    </source>
</evidence>
<proteinExistence type="predicted"/>
<dbReference type="AlphaFoldDB" id="A0A7W6FLV8"/>
<feature type="compositionally biased region" description="Basic and acidic residues" evidence="1">
    <location>
        <begin position="74"/>
        <end position="90"/>
    </location>
</feature>
<comment type="caution">
    <text evidence="2">The sequence shown here is derived from an EMBL/GenBank/DDBJ whole genome shotgun (WGS) entry which is preliminary data.</text>
</comment>